<feature type="non-terminal residue" evidence="1">
    <location>
        <position position="298"/>
    </location>
</feature>
<protein>
    <submittedName>
        <fullName evidence="1">4509_t:CDS:1</fullName>
    </submittedName>
</protein>
<evidence type="ECO:0000313" key="2">
    <source>
        <dbReference type="Proteomes" id="UP000789860"/>
    </source>
</evidence>
<gene>
    <name evidence="1" type="ORF">SCALOS_LOCUS2611</name>
</gene>
<dbReference type="EMBL" id="CAJVPM010002374">
    <property type="protein sequence ID" value="CAG8485420.1"/>
    <property type="molecule type" value="Genomic_DNA"/>
</dbReference>
<organism evidence="1 2">
    <name type="scientific">Scutellospora calospora</name>
    <dbReference type="NCBI Taxonomy" id="85575"/>
    <lineage>
        <taxon>Eukaryota</taxon>
        <taxon>Fungi</taxon>
        <taxon>Fungi incertae sedis</taxon>
        <taxon>Mucoromycota</taxon>
        <taxon>Glomeromycotina</taxon>
        <taxon>Glomeromycetes</taxon>
        <taxon>Diversisporales</taxon>
        <taxon>Gigasporaceae</taxon>
        <taxon>Scutellospora</taxon>
    </lineage>
</organism>
<accession>A0ACA9KQQ4</accession>
<name>A0ACA9KQQ4_9GLOM</name>
<evidence type="ECO:0000313" key="1">
    <source>
        <dbReference type="EMBL" id="CAG8485420.1"/>
    </source>
</evidence>
<dbReference type="Proteomes" id="UP000789860">
    <property type="component" value="Unassembled WGS sequence"/>
</dbReference>
<reference evidence="1" key="1">
    <citation type="submission" date="2021-06" db="EMBL/GenBank/DDBJ databases">
        <authorList>
            <person name="Kallberg Y."/>
            <person name="Tangrot J."/>
            <person name="Rosling A."/>
        </authorList>
    </citation>
    <scope>NUCLEOTIDE SEQUENCE</scope>
    <source>
        <strain evidence="1">AU212A</strain>
    </source>
</reference>
<sequence length="298" mass="34179">MAYPSTSYEIGQYLDKAGAVEKNIDIIRNNIGRIKELQTLILGSTLIQKEDSYRNERDGLINNTRQLIIENKDQIKQLEHENAQLSTLNPNYDIHKRRNEFLREKLSNAIKEYQEVANAYIRQQEDRMARQYKVVNPNATQNEINNYLSNPTQPVFQQAILRTGEAHSVLDQVKKRHDDIKNIEQTIAELTTLFKELQFQVEAQDPTIVHIEQNTGEAVNKLEKAGDNLSKARFSAVSARKKKWICFGILLLIAIILVVVIVLKIPKSNSNSSPSTTQQRCNYILTQAPHKRNQTNTV</sequence>
<keyword evidence="2" id="KW-1185">Reference proteome</keyword>
<comment type="caution">
    <text evidence="1">The sequence shown here is derived from an EMBL/GenBank/DDBJ whole genome shotgun (WGS) entry which is preliminary data.</text>
</comment>
<proteinExistence type="predicted"/>